<evidence type="ECO:0000313" key="2">
    <source>
        <dbReference type="EMBL" id="MCE5172092.1"/>
    </source>
</evidence>
<dbReference type="EMBL" id="JAJNBZ010000024">
    <property type="protein sequence ID" value="MCE5172092.1"/>
    <property type="molecule type" value="Genomic_DNA"/>
</dbReference>
<dbReference type="SUPFAM" id="SSF52540">
    <property type="entry name" value="P-loop containing nucleoside triphosphate hydrolases"/>
    <property type="match status" value="2"/>
</dbReference>
<reference evidence="2 3" key="1">
    <citation type="submission" date="2021-11" db="EMBL/GenBank/DDBJ databases">
        <title>Draft genome sequence of Paenibacillus profundus YoMME, a new Gram-positive bacteria with exoelectrogenic properties.</title>
        <authorList>
            <person name="Hubenova Y."/>
            <person name="Hubenova E."/>
            <person name="Manasiev Y."/>
            <person name="Peykov S."/>
            <person name="Mitov M."/>
        </authorList>
    </citation>
    <scope>NUCLEOTIDE SEQUENCE [LARGE SCALE GENOMIC DNA]</scope>
    <source>
        <strain evidence="2 3">YoMME</strain>
    </source>
</reference>
<proteinExistence type="predicted"/>
<keyword evidence="1" id="KW-0812">Transmembrane</keyword>
<accession>A0ABS8YLK2</accession>
<dbReference type="RefSeq" id="WP_019423877.1">
    <property type="nucleotide sequence ID" value="NZ_JAJNBZ010000024.1"/>
</dbReference>
<dbReference type="Gene3D" id="3.40.50.300">
    <property type="entry name" value="P-loop containing nucleotide triphosphate hydrolases"/>
    <property type="match status" value="1"/>
</dbReference>
<comment type="caution">
    <text evidence="2">The sequence shown here is derived from an EMBL/GenBank/DDBJ whole genome shotgun (WGS) entry which is preliminary data.</text>
</comment>
<organism evidence="2 3">
    <name type="scientific">Paenibacillus profundus</name>
    <dbReference type="NCBI Taxonomy" id="1173085"/>
    <lineage>
        <taxon>Bacteria</taxon>
        <taxon>Bacillati</taxon>
        <taxon>Bacillota</taxon>
        <taxon>Bacilli</taxon>
        <taxon>Bacillales</taxon>
        <taxon>Paenibacillaceae</taxon>
        <taxon>Paenibacillus</taxon>
    </lineage>
</organism>
<dbReference type="InterPro" id="IPR027417">
    <property type="entry name" value="P-loop_NTPase"/>
</dbReference>
<dbReference type="Proteomes" id="UP001199916">
    <property type="component" value="Unassembled WGS sequence"/>
</dbReference>
<protein>
    <submittedName>
        <fullName evidence="2">Flp pilus assembly complex ATPase component TadA</fullName>
    </submittedName>
</protein>
<keyword evidence="3" id="KW-1185">Reference proteome</keyword>
<evidence type="ECO:0000313" key="3">
    <source>
        <dbReference type="Proteomes" id="UP001199916"/>
    </source>
</evidence>
<keyword evidence="1" id="KW-0472">Membrane</keyword>
<dbReference type="Gene3D" id="3.30.450.370">
    <property type="match status" value="1"/>
</dbReference>
<gene>
    <name evidence="2" type="primary">tadA</name>
    <name evidence="2" type="ORF">LQV63_22685</name>
</gene>
<sequence>MSGTGWNTLLIVFLLIGCAMWLGWRFLRKSNAAPFAKQLHEWSWERLDNVIKQTFLVWTNDLVMDFYTDEEEHKREMQRRLALKKSLRSCCSGDPADKEYIKEWIVDIVSNHIKLSQEDVERLIPFDDPIRLTSHDKFDLLLYSFKQRYQYDALHELIQRYKWDDLKTVTIESDKESSYVVTVEELNDAFRQERMQFQMADRLRIVAQRLYQRYKGFSVIDEIRDMRIDGVSGGVNGVPEDAMNQTGRFVHSSRMAKATQRRSEETAEVPIRSCDSVWVFYKGKSIRLAFLSFGNEAELKRVCQNIYKYQSPGPLTEADGFRVNHMKDGSRVVVLRPPFAESWAFFVRKFDTEFISLEQLITDRNADIPVTLLQYLMKGARVTSITGAQGSGKTTLLMALVRAIYPFYPLRVQEQAFELHLRRLYPERNVLTLRETERITGQAGLDVQKKTDGVVHILGEVATDPVAAWMIQMAQVASLFTIFTHHAKTFPDLVFSLRNSLLKTGMFHNESIAEQQVTGVIHFDVHLSRNADGKRYIERITECIPVRITDDGSSDVDTAEQMQPVTWEHFIMSSERLHRQSARTQQFKYRNIVEYQHGRYFFVHPISKHQQEAMEKEMTAEDKRRFREWIAREGGLPIAG</sequence>
<name>A0ABS8YLK2_9BACL</name>
<keyword evidence="1" id="KW-1133">Transmembrane helix</keyword>
<feature type="transmembrane region" description="Helical" evidence="1">
    <location>
        <begin position="6"/>
        <end position="27"/>
    </location>
</feature>
<evidence type="ECO:0000256" key="1">
    <source>
        <dbReference type="SAM" id="Phobius"/>
    </source>
</evidence>